<reference evidence="1" key="1">
    <citation type="submission" date="2020-03" db="EMBL/GenBank/DDBJ databases">
        <title>A high-quality chromosome-level genome assembly of a woody plant with both climbing and erect habits, Rhamnella rubrinervis.</title>
        <authorList>
            <person name="Lu Z."/>
            <person name="Yang Y."/>
            <person name="Zhu X."/>
            <person name="Sun Y."/>
        </authorList>
    </citation>
    <scope>NUCLEOTIDE SEQUENCE</scope>
    <source>
        <strain evidence="1">BYM</strain>
        <tissue evidence="1">Leaf</tissue>
    </source>
</reference>
<organism evidence="1 2">
    <name type="scientific">Rhamnella rubrinervis</name>
    <dbReference type="NCBI Taxonomy" id="2594499"/>
    <lineage>
        <taxon>Eukaryota</taxon>
        <taxon>Viridiplantae</taxon>
        <taxon>Streptophyta</taxon>
        <taxon>Embryophyta</taxon>
        <taxon>Tracheophyta</taxon>
        <taxon>Spermatophyta</taxon>
        <taxon>Magnoliopsida</taxon>
        <taxon>eudicotyledons</taxon>
        <taxon>Gunneridae</taxon>
        <taxon>Pentapetalae</taxon>
        <taxon>rosids</taxon>
        <taxon>fabids</taxon>
        <taxon>Rosales</taxon>
        <taxon>Rhamnaceae</taxon>
        <taxon>rhamnoid group</taxon>
        <taxon>Rhamneae</taxon>
        <taxon>Rhamnella</taxon>
    </lineage>
</organism>
<name>A0A8K0DLJ8_9ROSA</name>
<dbReference type="AlphaFoldDB" id="A0A8K0DLJ8"/>
<protein>
    <submittedName>
        <fullName evidence="1">Uncharacterized protein</fullName>
    </submittedName>
</protein>
<accession>A0A8K0DLJ8</accession>
<sequence length="102" mass="11665">MCLMAQAVQLEPPFKPKFVKPNSIEKPKNRFRGLNFHEKAHRKPSNFAVKIPNLDFEKHQTHSLKSDANLVSVSGLCQHSFHYTQRNGEDSGWSQSLDGEFV</sequence>
<dbReference type="EMBL" id="VOIH02000011">
    <property type="protein sequence ID" value="KAF3433235.1"/>
    <property type="molecule type" value="Genomic_DNA"/>
</dbReference>
<keyword evidence="2" id="KW-1185">Reference proteome</keyword>
<dbReference type="Proteomes" id="UP000796880">
    <property type="component" value="Unassembled WGS sequence"/>
</dbReference>
<comment type="caution">
    <text evidence="1">The sequence shown here is derived from an EMBL/GenBank/DDBJ whole genome shotgun (WGS) entry which is preliminary data.</text>
</comment>
<proteinExistence type="predicted"/>
<evidence type="ECO:0000313" key="2">
    <source>
        <dbReference type="Proteomes" id="UP000796880"/>
    </source>
</evidence>
<evidence type="ECO:0000313" key="1">
    <source>
        <dbReference type="EMBL" id="KAF3433235.1"/>
    </source>
</evidence>
<gene>
    <name evidence="1" type="ORF">FNV43_RR24337</name>
</gene>